<dbReference type="PANTHER" id="PTHR43653">
    <property type="entry name" value="CYTOCHROME C ASSEMBLY PROTEIN-RELATED"/>
    <property type="match status" value="1"/>
</dbReference>
<dbReference type="InterPro" id="IPR003567">
    <property type="entry name" value="Cyt_c_biogenesis"/>
</dbReference>
<evidence type="ECO:0000256" key="2">
    <source>
        <dbReference type="ARBA" id="ARBA00022748"/>
    </source>
</evidence>
<feature type="transmembrane region" description="Helical" evidence="4">
    <location>
        <begin position="375"/>
        <end position="396"/>
    </location>
</feature>
<proteinExistence type="inferred from homology"/>
<dbReference type="PANTHER" id="PTHR43653:SF1">
    <property type="entry name" value="CYTOCHROME C-TYPE BIOGENESIS PROTEIN CCMF"/>
    <property type="match status" value="1"/>
</dbReference>
<comment type="caution">
    <text evidence="7">The sequence shown here is derived from an EMBL/GenBank/DDBJ whole genome shotgun (WGS) entry which is preliminary data.</text>
</comment>
<evidence type="ECO:0000259" key="6">
    <source>
        <dbReference type="Pfam" id="PF16327"/>
    </source>
</evidence>
<feature type="compositionally biased region" description="Basic and acidic residues" evidence="3">
    <location>
        <begin position="761"/>
        <end position="772"/>
    </location>
</feature>
<sequence>MSLFGLMGLLVSFAAVAVSIICLVVGGLMRRKNPDGVGATLTWGGHVAALVSAIGLTACCAVLVYCFMTGDTSIEYVVHYHSNASGDFSWLYKLAGLWAGREGSLLFWAWLIAVFNSVVAVRNMKRLEKLDSMALLVSQIVLAAFVGVLLFSESNMPFTAMAASYFNADGSLRGEAALWGMNTLLEHWAMAIHPPTLFVGYAGLTIPFAYAIAALIVNDSSKTWVVRSQRYALFSWLFLGFGIGLGAVWAYVVLGWGGYWGWDPVENASLLSWLVGVALIHSFTVYRQRGAFKRWSVMCACLTLAFVIVGTFISRSGLVQSVHAFEGDPVSLVLFGALIIASVLAGIVGLVVRWKSFGPAKAGADDVENMLSKDAAYYFNNVIMIVFTFLLAYMTISSALPAWMPFGGQSLSAGTYNAIARPLGVIYLLILAVCPLLSWGKTEGKQFWKRARIPGVCALVLFAVLMVYFVTYLLPSYDAMIAAGGTNAEGLADEGPSWYYNGLAVVGFLVASLLFFNSLFMLGRGIRAYKEKHGGNVFGATLGMLVNRASSFGGFLSHLAMAVILVGLIGSSMYVTEKVAYVNYDEAADTAEDFTIQDFTLKYTSNDITEMENGDDILYTVNYDVYKDGQFVGSVSPAVQLVQSTQQQKLVAGVISFPTEDLFVVYKGVNKDGDFSMDVRVNPLIAEVWIGFGLLMVGVVVATLGRRGAKRKSDDSTSETASGVGNVQSLKQSSQSCGTRLVDAADPARSEGASEDGACEDGGKNLTDEKKA</sequence>
<evidence type="ECO:0000313" key="7">
    <source>
        <dbReference type="EMBL" id="MDJ1650350.1"/>
    </source>
</evidence>
<gene>
    <name evidence="7" type="primary">ccsA</name>
    <name evidence="7" type="ORF">QNJ86_06025</name>
</gene>
<feature type="transmembrane region" description="Helical" evidence="4">
    <location>
        <begin position="198"/>
        <end position="219"/>
    </location>
</feature>
<dbReference type="PRINTS" id="PR01410">
    <property type="entry name" value="CCBIOGENESIS"/>
</dbReference>
<dbReference type="InterPro" id="IPR002541">
    <property type="entry name" value="Cyt_c_assembly"/>
</dbReference>
<feature type="transmembrane region" description="Helical" evidence="4">
    <location>
        <begin position="295"/>
        <end position="313"/>
    </location>
</feature>
<dbReference type="RefSeq" id="WP_283831701.1">
    <property type="nucleotide sequence ID" value="NZ_JASJEU010000012.1"/>
</dbReference>
<reference evidence="7 8" key="1">
    <citation type="submission" date="2023-05" db="EMBL/GenBank/DDBJ databases">
        <title>Gordonibacter KGMB12511T sp. nov., isolated from faeces of healthy Korean.</title>
        <authorList>
            <person name="Kim H.S."/>
            <person name="Kim J.-S."/>
            <person name="Suh M.K."/>
            <person name="Eom M.K."/>
            <person name="Do H.E."/>
            <person name="Lee J.-S."/>
        </authorList>
    </citation>
    <scope>NUCLEOTIDE SEQUENCE [LARGE SCALE GENOMIC DNA]</scope>
    <source>
        <strain evidence="7 8">KGMB12511</strain>
    </source>
</reference>
<feature type="region of interest" description="Disordered" evidence="3">
    <location>
        <begin position="708"/>
        <end position="772"/>
    </location>
</feature>
<feature type="transmembrane region" description="Helical" evidence="4">
    <location>
        <begin position="451"/>
        <end position="474"/>
    </location>
</feature>
<name>A0ABT7DLE2_9ACTN</name>
<evidence type="ECO:0000259" key="5">
    <source>
        <dbReference type="Pfam" id="PF01578"/>
    </source>
</evidence>
<keyword evidence="8" id="KW-1185">Reference proteome</keyword>
<dbReference type="Proteomes" id="UP001232750">
    <property type="component" value="Unassembled WGS sequence"/>
</dbReference>
<evidence type="ECO:0000313" key="8">
    <source>
        <dbReference type="Proteomes" id="UP001232750"/>
    </source>
</evidence>
<feature type="transmembrane region" description="Helical" evidence="4">
    <location>
        <begin position="231"/>
        <end position="256"/>
    </location>
</feature>
<feature type="transmembrane region" description="Helical" evidence="4">
    <location>
        <begin position="6"/>
        <end position="29"/>
    </location>
</feature>
<evidence type="ECO:0000256" key="3">
    <source>
        <dbReference type="SAM" id="MobiDB-lite"/>
    </source>
</evidence>
<keyword evidence="4" id="KW-0812">Transmembrane</keyword>
<dbReference type="Pfam" id="PF01578">
    <property type="entry name" value="Cytochrom_C_asm"/>
    <property type="match status" value="1"/>
</dbReference>
<feature type="transmembrane region" description="Helical" evidence="4">
    <location>
        <begin position="684"/>
        <end position="704"/>
    </location>
</feature>
<protein>
    <submittedName>
        <fullName evidence="7">Cytochrome c biogenesis protein CcsA</fullName>
    </submittedName>
</protein>
<evidence type="ECO:0000256" key="1">
    <source>
        <dbReference type="ARBA" id="ARBA00009186"/>
    </source>
</evidence>
<feature type="transmembrane region" description="Helical" evidence="4">
    <location>
        <begin position="41"/>
        <end position="65"/>
    </location>
</feature>
<feature type="compositionally biased region" description="Polar residues" evidence="3">
    <location>
        <begin position="718"/>
        <end position="738"/>
    </location>
</feature>
<feature type="transmembrane region" description="Helical" evidence="4">
    <location>
        <begin position="552"/>
        <end position="575"/>
    </location>
</feature>
<feature type="transmembrane region" description="Helical" evidence="4">
    <location>
        <begin position="498"/>
        <end position="522"/>
    </location>
</feature>
<feature type="domain" description="Cytochrome c assembly protein" evidence="5">
    <location>
        <begin position="98"/>
        <end position="316"/>
    </location>
</feature>
<feature type="domain" description="Cytochrome c-type biogenesis protein CcmF C-terminal" evidence="6">
    <location>
        <begin position="368"/>
        <end position="705"/>
    </location>
</feature>
<feature type="transmembrane region" description="Helical" evidence="4">
    <location>
        <begin position="105"/>
        <end position="121"/>
    </location>
</feature>
<accession>A0ABT7DLE2</accession>
<feature type="transmembrane region" description="Helical" evidence="4">
    <location>
        <begin position="333"/>
        <end position="354"/>
    </location>
</feature>
<feature type="transmembrane region" description="Helical" evidence="4">
    <location>
        <begin position="268"/>
        <end position="286"/>
    </location>
</feature>
<evidence type="ECO:0000256" key="4">
    <source>
        <dbReference type="SAM" id="Phobius"/>
    </source>
</evidence>
<comment type="similarity">
    <text evidence="1">Belongs to the CcmF/CycK/Ccl1/NrfE/CcsA family.</text>
</comment>
<keyword evidence="4" id="KW-1133">Transmembrane helix</keyword>
<keyword evidence="4" id="KW-0472">Membrane</keyword>
<feature type="transmembrane region" description="Helical" evidence="4">
    <location>
        <begin position="416"/>
        <end position="439"/>
    </location>
</feature>
<dbReference type="Pfam" id="PF16327">
    <property type="entry name" value="CcmF_C"/>
    <property type="match status" value="1"/>
</dbReference>
<dbReference type="EMBL" id="JASJEU010000012">
    <property type="protein sequence ID" value="MDJ1650350.1"/>
    <property type="molecule type" value="Genomic_DNA"/>
</dbReference>
<feature type="transmembrane region" description="Helical" evidence="4">
    <location>
        <begin position="133"/>
        <end position="151"/>
    </location>
</feature>
<organism evidence="7 8">
    <name type="scientific">Gordonibacter faecis</name>
    <dbReference type="NCBI Taxonomy" id="3047475"/>
    <lineage>
        <taxon>Bacteria</taxon>
        <taxon>Bacillati</taxon>
        <taxon>Actinomycetota</taxon>
        <taxon>Coriobacteriia</taxon>
        <taxon>Eggerthellales</taxon>
        <taxon>Eggerthellaceae</taxon>
        <taxon>Gordonibacter</taxon>
    </lineage>
</organism>
<keyword evidence="2" id="KW-0201">Cytochrome c-type biogenesis</keyword>
<dbReference type="InterPro" id="IPR032523">
    <property type="entry name" value="CcmF_C"/>
</dbReference>